<evidence type="ECO:0000256" key="2">
    <source>
        <dbReference type="ARBA" id="ARBA00005992"/>
    </source>
</evidence>
<comment type="similarity">
    <text evidence="2">Belongs to the YkuD family.</text>
</comment>
<evidence type="ECO:0000256" key="5">
    <source>
        <dbReference type="ARBA" id="ARBA00022984"/>
    </source>
</evidence>
<gene>
    <name evidence="10" type="ORF">EGH82_10750</name>
</gene>
<evidence type="ECO:0000256" key="6">
    <source>
        <dbReference type="ARBA" id="ARBA00023316"/>
    </source>
</evidence>
<dbReference type="AlphaFoldDB" id="A0A3N3DZX5"/>
<dbReference type="GO" id="GO:0071555">
    <property type="term" value="P:cell wall organization"/>
    <property type="evidence" value="ECO:0007669"/>
    <property type="project" value="UniProtKB-UniRule"/>
</dbReference>
<organism evidence="10 11">
    <name type="scientific">Vibrio ponticus</name>
    <dbReference type="NCBI Taxonomy" id="265668"/>
    <lineage>
        <taxon>Bacteria</taxon>
        <taxon>Pseudomonadati</taxon>
        <taxon>Pseudomonadota</taxon>
        <taxon>Gammaproteobacteria</taxon>
        <taxon>Vibrionales</taxon>
        <taxon>Vibrionaceae</taxon>
        <taxon>Vibrio</taxon>
    </lineage>
</organism>
<dbReference type="Proteomes" id="UP000278792">
    <property type="component" value="Unassembled WGS sequence"/>
</dbReference>
<dbReference type="GO" id="GO:0016740">
    <property type="term" value="F:transferase activity"/>
    <property type="evidence" value="ECO:0007669"/>
    <property type="project" value="UniProtKB-KW"/>
</dbReference>
<dbReference type="PANTHER" id="PTHR41533:SF1">
    <property type="entry name" value="L,D-TRANSPEPTIDASE YCBB-RELATED"/>
    <property type="match status" value="1"/>
</dbReference>
<dbReference type="InterPro" id="IPR002477">
    <property type="entry name" value="Peptidoglycan-bd-like"/>
</dbReference>
<dbReference type="UniPathway" id="UPA00219"/>
<dbReference type="InterPro" id="IPR038063">
    <property type="entry name" value="Transpep_catalytic_dom"/>
</dbReference>
<dbReference type="Pfam" id="PF01471">
    <property type="entry name" value="PG_binding_1"/>
    <property type="match status" value="1"/>
</dbReference>
<evidence type="ECO:0000256" key="7">
    <source>
        <dbReference type="PROSITE-ProRule" id="PRU01373"/>
    </source>
</evidence>
<name>A0A3N3DZX5_9VIBR</name>
<dbReference type="RefSeq" id="WP_123782063.1">
    <property type="nucleotide sequence ID" value="NZ_RKIK01000027.1"/>
</dbReference>
<dbReference type="PROSITE" id="PS52029">
    <property type="entry name" value="LD_TPASE"/>
    <property type="match status" value="1"/>
</dbReference>
<keyword evidence="5 7" id="KW-0573">Peptidoglycan synthesis</keyword>
<dbReference type="Pfam" id="PF03734">
    <property type="entry name" value="YkuD"/>
    <property type="match status" value="1"/>
</dbReference>
<feature type="chain" id="PRO_5017968312" evidence="8">
    <location>
        <begin position="21"/>
        <end position="509"/>
    </location>
</feature>
<dbReference type="SUPFAM" id="SSF47090">
    <property type="entry name" value="PGBD-like"/>
    <property type="match status" value="1"/>
</dbReference>
<dbReference type="InterPro" id="IPR045380">
    <property type="entry name" value="LD_TPept_scaffold_dom"/>
</dbReference>
<feature type="domain" description="L,D-TPase catalytic" evidence="9">
    <location>
        <begin position="289"/>
        <end position="466"/>
    </location>
</feature>
<accession>A0A3N3DZX5</accession>
<dbReference type="PANTHER" id="PTHR41533">
    <property type="entry name" value="L,D-TRANSPEPTIDASE HI_1667-RELATED"/>
    <property type="match status" value="1"/>
</dbReference>
<evidence type="ECO:0000256" key="8">
    <source>
        <dbReference type="SAM" id="SignalP"/>
    </source>
</evidence>
<comment type="caution">
    <text evidence="10">The sequence shown here is derived from an EMBL/GenBank/DDBJ whole genome shotgun (WGS) entry which is preliminary data.</text>
</comment>
<protein>
    <submittedName>
        <fullName evidence="10">Murein L,D-transpeptidase</fullName>
    </submittedName>
</protein>
<feature type="active site" description="Nucleophile" evidence="7">
    <location>
        <position position="442"/>
    </location>
</feature>
<dbReference type="GO" id="GO:0004180">
    <property type="term" value="F:carboxypeptidase activity"/>
    <property type="evidence" value="ECO:0007669"/>
    <property type="project" value="UniProtKB-ARBA"/>
</dbReference>
<keyword evidence="4 7" id="KW-0133">Cell shape</keyword>
<keyword evidence="6 7" id="KW-0961">Cell wall biogenesis/degradation</keyword>
<dbReference type="EMBL" id="RKIK01000027">
    <property type="protein sequence ID" value="ROV60044.1"/>
    <property type="molecule type" value="Genomic_DNA"/>
</dbReference>
<dbReference type="InterPro" id="IPR005490">
    <property type="entry name" value="LD_TPept_cat_dom"/>
</dbReference>
<evidence type="ECO:0000313" key="11">
    <source>
        <dbReference type="Proteomes" id="UP000278792"/>
    </source>
</evidence>
<feature type="signal peptide" evidence="8">
    <location>
        <begin position="1"/>
        <end position="20"/>
    </location>
</feature>
<dbReference type="InterPro" id="IPR036366">
    <property type="entry name" value="PGBDSf"/>
</dbReference>
<reference evidence="10 11" key="1">
    <citation type="submission" date="2018-11" db="EMBL/GenBank/DDBJ databases">
        <title>Vibrio ponticus strain CAIM 1751 pathogenic for the snapper Lutjanus guttatus.</title>
        <authorList>
            <person name="Soto-Rodriguez S."/>
            <person name="Lozano-Olvera R."/>
            <person name="Gomez-Gil B."/>
        </authorList>
    </citation>
    <scope>NUCLEOTIDE SEQUENCE [LARGE SCALE GENOMIC DNA]</scope>
    <source>
        <strain evidence="10 11">CAIM 1751</strain>
    </source>
</reference>
<comment type="pathway">
    <text evidence="1 7">Cell wall biogenesis; peptidoglycan biosynthesis.</text>
</comment>
<dbReference type="Pfam" id="PF20142">
    <property type="entry name" value="Scaffold"/>
    <property type="match status" value="1"/>
</dbReference>
<evidence type="ECO:0000256" key="1">
    <source>
        <dbReference type="ARBA" id="ARBA00004752"/>
    </source>
</evidence>
<sequence length="509" mass="58986">MYRLKLILLVFFSMPLAAYAQSYFEQIGWVSPGSDTQYQYPQQLEDIYRTNGEQIIWFDLQQSSRLEFQLELIDQAGVSPLISTQLDQLRFYRKSNQWYQYDLLATDTLLAYMSYAELAKQFGKEWFFDNKAVQSLPLPSENALADLYASIQSQQIDALIDAYTPDTESYQALIDTYLRLLNQRNEVVSLYTQESKLKRVGDILESRATLIERLQQVDIDLSQVASELSYFDEPLEIAVKQFQAIHGLKVDGVIGPNTIRWLNMSSNARLKMIAINAERSRIWPEQRNTIILVNVPGYEMEYWFGGESIFQSQVIVGRQKRPTPVMTTNLDSVILNPTWNVPWKIMVEDIIPAVKEDPRYLSKQNIKIIQSWTSSNIIDPMMIDWYRTHPKAFPYRMRQMSGENNALGLYKFNTPNDRAIFLHDTPSKHLFDKPMRAFSSGCVRVKDADQFASLLLENQGLSLEEIQQSNTRSNKSIPLRQRIPVHIIYQTAWGEGGVVHYRDDIYSLD</sequence>
<dbReference type="InterPro" id="IPR052905">
    <property type="entry name" value="LD-transpeptidase_YkuD-like"/>
</dbReference>
<dbReference type="Gene3D" id="2.40.440.10">
    <property type="entry name" value="L,D-transpeptidase catalytic domain-like"/>
    <property type="match status" value="1"/>
</dbReference>
<dbReference type="SUPFAM" id="SSF141523">
    <property type="entry name" value="L,D-transpeptidase catalytic domain-like"/>
    <property type="match status" value="1"/>
</dbReference>
<evidence type="ECO:0000256" key="3">
    <source>
        <dbReference type="ARBA" id="ARBA00022679"/>
    </source>
</evidence>
<proteinExistence type="inferred from homology"/>
<dbReference type="GO" id="GO:0008360">
    <property type="term" value="P:regulation of cell shape"/>
    <property type="evidence" value="ECO:0007669"/>
    <property type="project" value="UniProtKB-UniRule"/>
</dbReference>
<dbReference type="InterPro" id="IPR036365">
    <property type="entry name" value="PGBD-like_sf"/>
</dbReference>
<dbReference type="GO" id="GO:0009252">
    <property type="term" value="P:peptidoglycan biosynthetic process"/>
    <property type="evidence" value="ECO:0007669"/>
    <property type="project" value="UniProtKB-UniPathway"/>
</dbReference>
<dbReference type="Gene3D" id="1.10.101.10">
    <property type="entry name" value="PGBD-like superfamily/PGBD"/>
    <property type="match status" value="1"/>
</dbReference>
<evidence type="ECO:0000256" key="4">
    <source>
        <dbReference type="ARBA" id="ARBA00022960"/>
    </source>
</evidence>
<keyword evidence="3" id="KW-0808">Transferase</keyword>
<evidence type="ECO:0000259" key="9">
    <source>
        <dbReference type="PROSITE" id="PS52029"/>
    </source>
</evidence>
<evidence type="ECO:0000313" key="10">
    <source>
        <dbReference type="EMBL" id="ROV60044.1"/>
    </source>
</evidence>
<keyword evidence="8" id="KW-0732">Signal</keyword>
<feature type="active site" description="Proton donor/acceptor" evidence="7">
    <location>
        <position position="423"/>
    </location>
</feature>
<dbReference type="CDD" id="cd16913">
    <property type="entry name" value="YkuD_like"/>
    <property type="match status" value="1"/>
</dbReference>